<dbReference type="GO" id="GO:0000145">
    <property type="term" value="C:exocyst"/>
    <property type="evidence" value="ECO:0007669"/>
    <property type="project" value="InterPro"/>
</dbReference>
<dbReference type="OrthoDB" id="1922221at2759"/>
<feature type="domain" description="Exocyst complex subunit Exo70 C-terminal" evidence="4">
    <location>
        <begin position="286"/>
        <end position="636"/>
    </location>
</feature>
<dbReference type="Pfam" id="PF03081">
    <property type="entry name" value="Exo70_C"/>
    <property type="match status" value="1"/>
</dbReference>
<reference evidence="5 6" key="1">
    <citation type="journal article" date="2016" name="G3 (Bethesda)">
        <title>First Draft Assembly and Annotation of the Genome of a California Endemic Oak Quercus lobata Nee (Fagaceae).</title>
        <authorList>
            <person name="Sork V.L."/>
            <person name="Fitz-Gibbon S.T."/>
            <person name="Puiu D."/>
            <person name="Crepeau M."/>
            <person name="Gugger P.F."/>
            <person name="Sherman R."/>
            <person name="Stevens K."/>
            <person name="Langley C.H."/>
            <person name="Pellegrini M."/>
            <person name="Salzberg S.L."/>
        </authorList>
    </citation>
    <scope>NUCLEOTIDE SEQUENCE [LARGE SCALE GENOMIC DNA]</scope>
    <source>
        <strain evidence="5 6">cv. SW786</strain>
    </source>
</reference>
<dbReference type="Gramene" id="QL05p083032:mrna">
    <property type="protein sequence ID" value="QL05p083032:mrna:CDS:1"/>
    <property type="gene ID" value="QL05p083032"/>
</dbReference>
<evidence type="ECO:0000313" key="6">
    <source>
        <dbReference type="Proteomes" id="UP000594261"/>
    </source>
</evidence>
<dbReference type="InterPro" id="IPR016159">
    <property type="entry name" value="Cullin_repeat-like_dom_sf"/>
</dbReference>
<reference evidence="5" key="2">
    <citation type="submission" date="2021-01" db="UniProtKB">
        <authorList>
            <consortium name="EnsemblPlants"/>
        </authorList>
    </citation>
    <scope>IDENTIFICATION</scope>
</reference>
<evidence type="ECO:0000256" key="3">
    <source>
        <dbReference type="RuleBase" id="RU365026"/>
    </source>
</evidence>
<comment type="function">
    <text evidence="3">Component of the exocyst complex.</text>
</comment>
<dbReference type="Proteomes" id="UP000594261">
    <property type="component" value="Chromosome 5"/>
</dbReference>
<proteinExistence type="inferred from homology"/>
<evidence type="ECO:0000256" key="2">
    <source>
        <dbReference type="ARBA" id="ARBA00022448"/>
    </source>
</evidence>
<dbReference type="GO" id="GO:0005546">
    <property type="term" value="F:phosphatidylinositol-4,5-bisphosphate binding"/>
    <property type="evidence" value="ECO:0007669"/>
    <property type="project" value="InterPro"/>
</dbReference>
<dbReference type="GO" id="GO:0015031">
    <property type="term" value="P:protein transport"/>
    <property type="evidence" value="ECO:0007669"/>
    <property type="project" value="UniProtKB-KW"/>
</dbReference>
<keyword evidence="3" id="KW-0653">Protein transport</keyword>
<protein>
    <recommendedName>
        <fullName evidence="3">Exocyst subunit Exo70 family protein</fullName>
    </recommendedName>
</protein>
<gene>
    <name evidence="5" type="primary">LOC115988975</name>
</gene>
<dbReference type="RefSeq" id="XP_030968478.1">
    <property type="nucleotide sequence ID" value="XM_031112618.1"/>
</dbReference>
<dbReference type="GeneID" id="115988975"/>
<organism evidence="5 6">
    <name type="scientific">Quercus lobata</name>
    <name type="common">Valley oak</name>
    <dbReference type="NCBI Taxonomy" id="97700"/>
    <lineage>
        <taxon>Eukaryota</taxon>
        <taxon>Viridiplantae</taxon>
        <taxon>Streptophyta</taxon>
        <taxon>Embryophyta</taxon>
        <taxon>Tracheophyta</taxon>
        <taxon>Spermatophyta</taxon>
        <taxon>Magnoliopsida</taxon>
        <taxon>eudicotyledons</taxon>
        <taxon>Gunneridae</taxon>
        <taxon>Pentapetalae</taxon>
        <taxon>rosids</taxon>
        <taxon>fabids</taxon>
        <taxon>Fagales</taxon>
        <taxon>Fagaceae</taxon>
        <taxon>Quercus</taxon>
    </lineage>
</organism>
<dbReference type="InterPro" id="IPR046364">
    <property type="entry name" value="Exo70_C"/>
</dbReference>
<dbReference type="InParanoid" id="A0A7N2LV89"/>
<dbReference type="GO" id="GO:0006887">
    <property type="term" value="P:exocytosis"/>
    <property type="evidence" value="ECO:0007669"/>
    <property type="project" value="UniProtKB-KW"/>
</dbReference>
<dbReference type="Pfam" id="PF20669">
    <property type="entry name" value="Exo70_N"/>
    <property type="match status" value="1"/>
</dbReference>
<dbReference type="EnsemblPlants" id="QL05p083032:mrna">
    <property type="protein sequence ID" value="QL05p083032:mrna:CDS:1"/>
    <property type="gene ID" value="QL05p083032"/>
</dbReference>
<comment type="similarity">
    <text evidence="1 3">Belongs to the EXO70 family.</text>
</comment>
<dbReference type="InterPro" id="IPR004140">
    <property type="entry name" value="Exo70"/>
</dbReference>
<keyword evidence="6" id="KW-1185">Reference proteome</keyword>
<keyword evidence="3" id="KW-0268">Exocytosis</keyword>
<evidence type="ECO:0000313" key="5">
    <source>
        <dbReference type="EnsemblPlants" id="QL05p083032:mrna:CDS:1"/>
    </source>
</evidence>
<evidence type="ECO:0000256" key="1">
    <source>
        <dbReference type="ARBA" id="ARBA00006756"/>
    </source>
</evidence>
<dbReference type="PANTHER" id="PTHR12542">
    <property type="entry name" value="EXOCYST COMPLEX PROTEIN EXO70"/>
    <property type="match status" value="1"/>
</dbReference>
<keyword evidence="2 3" id="KW-0813">Transport</keyword>
<sequence length="706" mass="80224">MAMAVVESIENLVSARQLLQTSLEKSRTHASALDKMGPRLEEINQRLPSLEAAARSISIQQCAFSRIRDHVDRAIGPAVAVLKVFDTARELENSLLSDPCSDLFDYLSVMNLLEEALKFLSDNCELAMKWLEGIFECVEDNAVTNDWCLLNVKKSLRILQELQVYEERAHLEGGSLSAAFRKIEIEFKRLLLENSVPLVLDSLATSAAEQASVFASSSWPVPVVQKLQAIVQRLNSDNQLESCMSVYVDVRSSNAKQSLQALGLDYLEMSITKFDDVRSIEGYIDQWSKHLVLAVKHVFELEHRLCNDIFEKIGSEVAMGCFSKIASQSGILAFLQFGKRVAESKKDPIKLLKLLDMFASLNNLRFDFNRLFGGEGCIKIKNQTRDLIKKIVDGACEIFWELPLQVELQRRSSPPSDGSVPKLISFVTFYCNQLLGDDYRPILTQVLVIHQSWKQEKYQEGLIPNQVHDIMKEIGLNLDGWSKAYEDISLSYLFMMNNHCHFCYLKGTKLGDMMGDSWLTAHEQYRDFYAVLYLKKSWQRLLAPLSQKGLTSLSGEDLVERLTTFNEAFDDCYKKQSNWVICNEILREKVCKNLVQAIIPVYMCYLQNFSLLVEQDANAGKYVKYSVQNLEKMLSSLFQPNLTSLGVTKQGLLLGNVKSTGRGMENMVSSLFQQKLRRYGSIKQAHWIGKIKNFVTNQFRLTLTAI</sequence>
<accession>A0A7N2LV89</accession>
<dbReference type="OMA" id="VDGACEI"/>
<dbReference type="Gene3D" id="1.20.1280.170">
    <property type="entry name" value="Exocyst complex component Exo70"/>
    <property type="match status" value="1"/>
</dbReference>
<dbReference type="KEGG" id="qlo:115988975"/>
<dbReference type="PANTHER" id="PTHR12542:SF85">
    <property type="entry name" value="EXOCYST SUBUNIT EXO70 FAMILY PROTEIN"/>
    <property type="match status" value="1"/>
</dbReference>
<dbReference type="SUPFAM" id="SSF74788">
    <property type="entry name" value="Cullin repeat-like"/>
    <property type="match status" value="1"/>
</dbReference>
<name>A0A7N2LV89_QUELO</name>
<dbReference type="AlphaFoldDB" id="A0A7N2LV89"/>
<evidence type="ECO:0000259" key="4">
    <source>
        <dbReference type="Pfam" id="PF03081"/>
    </source>
</evidence>
<dbReference type="EMBL" id="LRBV02000005">
    <property type="status" value="NOT_ANNOTATED_CDS"/>
    <property type="molecule type" value="Genomic_DNA"/>
</dbReference>